<dbReference type="Gramene" id="MELO3C002260.2.1">
    <property type="protein sequence ID" value="MELO3C002260.2.1"/>
    <property type="gene ID" value="MELO3C002260.2"/>
</dbReference>
<reference evidence="1" key="1">
    <citation type="submission" date="2023-03" db="UniProtKB">
        <authorList>
            <consortium name="EnsemblPlants"/>
        </authorList>
    </citation>
    <scope>IDENTIFICATION</scope>
</reference>
<name>A0A9I9CE48_CUCME</name>
<proteinExistence type="predicted"/>
<dbReference type="EnsemblPlants" id="MELO3C002260.2.1">
    <property type="protein sequence ID" value="MELO3C002260.2.1"/>
    <property type="gene ID" value="MELO3C002260.2"/>
</dbReference>
<accession>A0A9I9CE48</accession>
<organism evidence="1">
    <name type="scientific">Cucumis melo</name>
    <name type="common">Muskmelon</name>
    <dbReference type="NCBI Taxonomy" id="3656"/>
    <lineage>
        <taxon>Eukaryota</taxon>
        <taxon>Viridiplantae</taxon>
        <taxon>Streptophyta</taxon>
        <taxon>Embryophyta</taxon>
        <taxon>Tracheophyta</taxon>
        <taxon>Spermatophyta</taxon>
        <taxon>Magnoliopsida</taxon>
        <taxon>eudicotyledons</taxon>
        <taxon>Gunneridae</taxon>
        <taxon>Pentapetalae</taxon>
        <taxon>rosids</taxon>
        <taxon>fabids</taxon>
        <taxon>Cucurbitales</taxon>
        <taxon>Cucurbitaceae</taxon>
        <taxon>Benincaseae</taxon>
        <taxon>Cucumis</taxon>
    </lineage>
</organism>
<protein>
    <submittedName>
        <fullName evidence="1">Uncharacterized protein</fullName>
    </submittedName>
</protein>
<sequence length="53" mass="6136">MEEPEGKGKSKKLNFRQEILSGVESLMNKEMEKEKIIVMKRAEMEWIPFGHGG</sequence>
<evidence type="ECO:0000313" key="1">
    <source>
        <dbReference type="EnsemblPlants" id="MELO3C002260.2.1"/>
    </source>
</evidence>
<dbReference type="AlphaFoldDB" id="A0A9I9CE48"/>